<sequence>MACKEQRNHEQSCKFKNLVLKYRFIYLYILQTGCVSLDLAIGLSKTGRSWMTNVTSYKNSDHGFRIKNYSACRNRHLLIKPDEWEKEHRYHIISTYAPQTGYSNQDEDEFWRLLQQETAEVVGKTPKGKFSVGLPKLKLCSNKISTISNRRGDEILSVKSKQ</sequence>
<evidence type="ECO:0000313" key="2">
    <source>
        <dbReference type="EMBL" id="EFO26650.1"/>
    </source>
</evidence>
<dbReference type="InParanoid" id="A0A1S0U8T9"/>
<dbReference type="CTD" id="9939206"/>
<evidence type="ECO:0000256" key="1">
    <source>
        <dbReference type="SAM" id="Phobius"/>
    </source>
</evidence>
<dbReference type="KEGG" id="loa:LOAG_01830"/>
<gene>
    <name evidence="2" type="ORF">LOAG_01830</name>
</gene>
<dbReference type="OrthoDB" id="5821856at2759"/>
<accession>A0A1S0U8T9</accession>
<name>A0A1S0U8T9_LOALO</name>
<feature type="transmembrane region" description="Helical" evidence="1">
    <location>
        <begin position="24"/>
        <end position="43"/>
    </location>
</feature>
<dbReference type="RefSeq" id="XP_003137416.1">
    <property type="nucleotide sequence ID" value="XM_003137368.1"/>
</dbReference>
<keyword evidence="1" id="KW-0472">Membrane</keyword>
<organism evidence="2">
    <name type="scientific">Loa loa</name>
    <name type="common">Eye worm</name>
    <name type="synonym">Filaria loa</name>
    <dbReference type="NCBI Taxonomy" id="7209"/>
    <lineage>
        <taxon>Eukaryota</taxon>
        <taxon>Metazoa</taxon>
        <taxon>Ecdysozoa</taxon>
        <taxon>Nematoda</taxon>
        <taxon>Chromadorea</taxon>
        <taxon>Rhabditida</taxon>
        <taxon>Spirurina</taxon>
        <taxon>Spiruromorpha</taxon>
        <taxon>Filarioidea</taxon>
        <taxon>Onchocercidae</taxon>
        <taxon>Loa</taxon>
    </lineage>
</organism>
<dbReference type="AlphaFoldDB" id="A0A1S0U8T9"/>
<keyword evidence="1" id="KW-0812">Transmembrane</keyword>
<reference evidence="2" key="1">
    <citation type="submission" date="2012-04" db="EMBL/GenBank/DDBJ databases">
        <title>The Genome Sequence of Loa loa.</title>
        <authorList>
            <consortium name="The Broad Institute Genome Sequencing Platform"/>
            <consortium name="Broad Institute Genome Sequencing Center for Infectious Disease"/>
            <person name="Nutman T.B."/>
            <person name="Fink D.L."/>
            <person name="Russ C."/>
            <person name="Young S."/>
            <person name="Zeng Q."/>
            <person name="Gargeya S."/>
            <person name="Alvarado L."/>
            <person name="Berlin A."/>
            <person name="Chapman S.B."/>
            <person name="Chen Z."/>
            <person name="Freedman E."/>
            <person name="Gellesch M."/>
            <person name="Goldberg J."/>
            <person name="Griggs A."/>
            <person name="Gujja S."/>
            <person name="Heilman E.R."/>
            <person name="Heiman D."/>
            <person name="Howarth C."/>
            <person name="Mehta T."/>
            <person name="Neiman D."/>
            <person name="Pearson M."/>
            <person name="Roberts A."/>
            <person name="Saif S."/>
            <person name="Shea T."/>
            <person name="Shenoy N."/>
            <person name="Sisk P."/>
            <person name="Stolte C."/>
            <person name="Sykes S."/>
            <person name="White J."/>
            <person name="Yandava C."/>
            <person name="Haas B."/>
            <person name="Henn M.R."/>
            <person name="Nusbaum C."/>
            <person name="Birren B."/>
        </authorList>
    </citation>
    <scope>NUCLEOTIDE SEQUENCE [LARGE SCALE GENOMIC DNA]</scope>
</reference>
<proteinExistence type="predicted"/>
<protein>
    <submittedName>
        <fullName evidence="2">Uncharacterized protein</fullName>
    </submittedName>
</protein>
<dbReference type="EMBL" id="JH712115">
    <property type="protein sequence ID" value="EFO26650.1"/>
    <property type="molecule type" value="Genomic_DNA"/>
</dbReference>
<dbReference type="GeneID" id="9939206"/>
<keyword evidence="1" id="KW-1133">Transmembrane helix</keyword>